<feature type="region of interest" description="Disordered" evidence="1">
    <location>
        <begin position="76"/>
        <end position="95"/>
    </location>
</feature>
<dbReference type="AlphaFoldDB" id="M7B0R1"/>
<accession>M7B0R1</accession>
<feature type="region of interest" description="Disordered" evidence="1">
    <location>
        <begin position="1"/>
        <end position="70"/>
    </location>
</feature>
<evidence type="ECO:0000256" key="1">
    <source>
        <dbReference type="SAM" id="MobiDB-lite"/>
    </source>
</evidence>
<dbReference type="Proteomes" id="UP000031443">
    <property type="component" value="Unassembled WGS sequence"/>
</dbReference>
<sequence>MSSLPAGLAGSDRSSGDGFITSSLDTINRPPSTLPSTPVPQHRERRRQSRRGSSSSRLTTVKTPQSRKRATLRCRNYRTRTAKKENQPSAVASDSGYAYTTTKTGSEFSKHGNNSSILSKLRVCSLLIRFFLWLCKYRRIVCPVLTTLMTIVQSNVQVSVRDGGQQQGLCWFMGFFKRHKNYGT</sequence>
<organism evidence="2 3">
    <name type="scientific">Chelonia mydas</name>
    <name type="common">Green sea-turtle</name>
    <name type="synonym">Chelonia agassizi</name>
    <dbReference type="NCBI Taxonomy" id="8469"/>
    <lineage>
        <taxon>Eukaryota</taxon>
        <taxon>Metazoa</taxon>
        <taxon>Chordata</taxon>
        <taxon>Craniata</taxon>
        <taxon>Vertebrata</taxon>
        <taxon>Euteleostomi</taxon>
        <taxon>Archelosauria</taxon>
        <taxon>Testudinata</taxon>
        <taxon>Testudines</taxon>
        <taxon>Cryptodira</taxon>
        <taxon>Durocryptodira</taxon>
        <taxon>Americhelydia</taxon>
        <taxon>Chelonioidea</taxon>
        <taxon>Cheloniidae</taxon>
        <taxon>Chelonia</taxon>
    </lineage>
</organism>
<protein>
    <submittedName>
        <fullName evidence="2">Uncharacterized protein</fullName>
    </submittedName>
</protein>
<reference evidence="3" key="1">
    <citation type="journal article" date="2013" name="Nat. Genet.">
        <title>The draft genomes of soft-shell turtle and green sea turtle yield insights into the development and evolution of the turtle-specific body plan.</title>
        <authorList>
            <person name="Wang Z."/>
            <person name="Pascual-Anaya J."/>
            <person name="Zadissa A."/>
            <person name="Li W."/>
            <person name="Niimura Y."/>
            <person name="Huang Z."/>
            <person name="Li C."/>
            <person name="White S."/>
            <person name="Xiong Z."/>
            <person name="Fang D."/>
            <person name="Wang B."/>
            <person name="Ming Y."/>
            <person name="Chen Y."/>
            <person name="Zheng Y."/>
            <person name="Kuraku S."/>
            <person name="Pignatelli M."/>
            <person name="Herrero J."/>
            <person name="Beal K."/>
            <person name="Nozawa M."/>
            <person name="Li Q."/>
            <person name="Wang J."/>
            <person name="Zhang H."/>
            <person name="Yu L."/>
            <person name="Shigenobu S."/>
            <person name="Wang J."/>
            <person name="Liu J."/>
            <person name="Flicek P."/>
            <person name="Searle S."/>
            <person name="Wang J."/>
            <person name="Kuratani S."/>
            <person name="Yin Y."/>
            <person name="Aken B."/>
            <person name="Zhang G."/>
            <person name="Irie N."/>
        </authorList>
    </citation>
    <scope>NUCLEOTIDE SEQUENCE [LARGE SCALE GENOMIC DNA]</scope>
</reference>
<gene>
    <name evidence="2" type="ORF">UY3_13902</name>
</gene>
<dbReference type="EMBL" id="KB559568">
    <property type="protein sequence ID" value="EMP28995.1"/>
    <property type="molecule type" value="Genomic_DNA"/>
</dbReference>
<keyword evidence="3" id="KW-1185">Reference proteome</keyword>
<evidence type="ECO:0000313" key="2">
    <source>
        <dbReference type="EMBL" id="EMP28995.1"/>
    </source>
</evidence>
<evidence type="ECO:0000313" key="3">
    <source>
        <dbReference type="Proteomes" id="UP000031443"/>
    </source>
</evidence>
<name>M7B0R1_CHEMY</name>
<proteinExistence type="predicted"/>
<feature type="compositionally biased region" description="Polar residues" evidence="1">
    <location>
        <begin position="20"/>
        <end position="36"/>
    </location>
</feature>